<dbReference type="FunFam" id="2.30.30.40:FF:000032">
    <property type="entry name" value="Putative C-Jun-amino-terminal kinase-interacting protein 2"/>
    <property type="match status" value="1"/>
</dbReference>
<feature type="compositionally biased region" description="Polar residues" evidence="7">
    <location>
        <begin position="367"/>
        <end position="382"/>
    </location>
</feature>
<sequence>MSSSSSRALNQTPLPSTLDELLPFSLSPSSLPTLAPPSLPPSLPLSLSNPLAPSPPPLLLAVDALLTYSMDSGGEGGEGWMEDQWEKWLTHDISLDEFEDDDLSEITEITDECGMSLNCNGPDIKSRVRRGTNSMSGKAELGAVGQLQAEMLHLDLIDGADGYRGDKESSKASAISTPPVTKDPAAPVTMDTYRPKRPTTLNLFPIVPRTQDTLNNNSLGKKYSWQEKVSGSSSPLKTGDLTPPREHSCLSDEDKVHGGGAQTKDRGTSTDAPCRHSHTSGHSHSSAAGAGTRSKIQEKPPAPPPPQNYTPAPLYPSGKADGSGSHRERIRYHTDVHIEPTEEIYLTPVQRSADPLEPPTVQDRPFLSQQTEQGRMSISSDTEGPPPYQPLPDRTNPSIYEEDEIYVPPPSYASCVESLITPPSMAVSAHSSHALDLSLKGTSTGAGAMLRAGSSVEYVDATDESYCGDDEDVDRLIMDAKMRKGGVKGAAPPRTSMSSEASGLTYDSVKYTLVVDENAQLELVSLRQCYQGYSDDSDSATVYDNCVSSPYESAIGEEYEEEEEEHDPRIGGVRREATACLSEDSTPEADLHFSKKFLNVFMNGRSRSSSAESFGLYSCIINGEEKDQSHRAVYRFVPRHEDELELEVDDPLLVEVQAEDYWYEGYNMRTGARGVFPAYYAVEVTKDTENYKVKSNEWIDRYRLKFLGSVQVPYHKGNDVLCAAMQKIATNRRMTVKYNPPSSCILEISVKGIKLSVQEDYYACDRSNECSHFFQLKNVSFCGYHPKNSKYFGFITKHPADQRFACHVFVSENSTKPLAESVGKAFQLYYKEFVEFSCPTEDIYLE</sequence>
<feature type="compositionally biased region" description="Polar residues" evidence="7">
    <location>
        <begin position="1"/>
        <end position="15"/>
    </location>
</feature>
<feature type="domain" description="SH3" evidence="9">
    <location>
        <begin position="625"/>
        <end position="686"/>
    </location>
</feature>
<dbReference type="GO" id="GO:0005737">
    <property type="term" value="C:cytoplasm"/>
    <property type="evidence" value="ECO:0007669"/>
    <property type="project" value="UniProtKB-SubCell"/>
</dbReference>
<dbReference type="Pfam" id="PF00640">
    <property type="entry name" value="PID"/>
    <property type="match status" value="1"/>
</dbReference>
<evidence type="ECO:0000256" key="2">
    <source>
        <dbReference type="ARBA" id="ARBA00009866"/>
    </source>
</evidence>
<dbReference type="GO" id="GO:0007254">
    <property type="term" value="P:JNK cascade"/>
    <property type="evidence" value="ECO:0007669"/>
    <property type="project" value="TreeGrafter"/>
</dbReference>
<dbReference type="STRING" id="8153.ENSHBUP00000027848"/>
<name>A0A3Q2WN28_HAPBU</name>
<comment type="subcellular location">
    <subcellularLocation>
        <location evidence="1">Cytoplasm</location>
    </subcellularLocation>
</comment>
<dbReference type="Ensembl" id="ENSHBUT00000016424.1">
    <property type="protein sequence ID" value="ENSHBUP00000027848.1"/>
    <property type="gene ID" value="ENSHBUG00000011291.1"/>
</dbReference>
<dbReference type="InterPro" id="IPR047178">
    <property type="entry name" value="JIP1_scaffold"/>
</dbReference>
<evidence type="ECO:0000259" key="9">
    <source>
        <dbReference type="PROSITE" id="PS50002"/>
    </source>
</evidence>
<dbReference type="InterPro" id="IPR011993">
    <property type="entry name" value="PH-like_dom_sf"/>
</dbReference>
<dbReference type="GeneID" id="102299382"/>
<organism evidence="10 11">
    <name type="scientific">Haplochromis burtoni</name>
    <name type="common">Burton's mouthbrooder</name>
    <name type="synonym">Chromis burtoni</name>
    <dbReference type="NCBI Taxonomy" id="8153"/>
    <lineage>
        <taxon>Eukaryota</taxon>
        <taxon>Metazoa</taxon>
        <taxon>Chordata</taxon>
        <taxon>Craniata</taxon>
        <taxon>Vertebrata</taxon>
        <taxon>Euteleostomi</taxon>
        <taxon>Actinopterygii</taxon>
        <taxon>Neopterygii</taxon>
        <taxon>Teleostei</taxon>
        <taxon>Neoteleostei</taxon>
        <taxon>Acanthomorphata</taxon>
        <taxon>Ovalentaria</taxon>
        <taxon>Cichlomorphae</taxon>
        <taxon>Cichliformes</taxon>
        <taxon>Cichlidae</taxon>
        <taxon>African cichlids</taxon>
        <taxon>Pseudocrenilabrinae</taxon>
        <taxon>Haplochromini</taxon>
        <taxon>Haplochromis</taxon>
    </lineage>
</organism>
<dbReference type="InterPro" id="IPR001452">
    <property type="entry name" value="SH3_domain"/>
</dbReference>
<accession>A0A3Q2WN28</accession>
<dbReference type="GO" id="GO:0008432">
    <property type="term" value="F:JUN kinase binding"/>
    <property type="evidence" value="ECO:0007669"/>
    <property type="project" value="TreeGrafter"/>
</dbReference>
<feature type="region of interest" description="Disordered" evidence="7">
    <location>
        <begin position="165"/>
        <end position="196"/>
    </location>
</feature>
<feature type="region of interest" description="Disordered" evidence="7">
    <location>
        <begin position="1"/>
        <end position="40"/>
    </location>
</feature>
<keyword evidence="11" id="KW-1185">Reference proteome</keyword>
<dbReference type="GeneTree" id="ENSGT00940000157089"/>
<feature type="compositionally biased region" description="Low complexity" evidence="7">
    <location>
        <begin position="282"/>
        <end position="294"/>
    </location>
</feature>
<dbReference type="RefSeq" id="XP_005951350.1">
    <property type="nucleotide sequence ID" value="XM_005951288.2"/>
</dbReference>
<keyword evidence="3 6" id="KW-0728">SH3 domain</keyword>
<dbReference type="AlphaFoldDB" id="A0A3Q2WN28"/>
<dbReference type="SMART" id="SM00462">
    <property type="entry name" value="PTB"/>
    <property type="match status" value="1"/>
</dbReference>
<dbReference type="PANTHER" id="PTHR47437">
    <property type="entry name" value="JNK-INTERACTING PROTEIN 1-LIKE PROTEIN"/>
    <property type="match status" value="1"/>
</dbReference>
<evidence type="ECO:0000256" key="5">
    <source>
        <dbReference type="ARBA" id="ARBA00022553"/>
    </source>
</evidence>
<dbReference type="SMART" id="SM00326">
    <property type="entry name" value="SH3"/>
    <property type="match status" value="1"/>
</dbReference>
<dbReference type="Gene3D" id="2.30.29.30">
    <property type="entry name" value="Pleckstrin-homology domain (PH domain)/Phosphotyrosine-binding domain (PTB)"/>
    <property type="match status" value="1"/>
</dbReference>
<dbReference type="CDD" id="cd01212">
    <property type="entry name" value="PTB_JIP"/>
    <property type="match status" value="1"/>
</dbReference>
<dbReference type="Pfam" id="PF14604">
    <property type="entry name" value="SH3_9"/>
    <property type="match status" value="1"/>
</dbReference>
<evidence type="ECO:0000313" key="11">
    <source>
        <dbReference type="Proteomes" id="UP000264840"/>
    </source>
</evidence>
<dbReference type="OrthoDB" id="5965083at2759"/>
<dbReference type="InterPro" id="IPR035638">
    <property type="entry name" value="JIP1_SH3"/>
</dbReference>
<dbReference type="InterPro" id="IPR006020">
    <property type="entry name" value="PTB/PI_dom"/>
</dbReference>
<dbReference type="CDD" id="cd11943">
    <property type="entry name" value="SH3_JIP1"/>
    <property type="match status" value="1"/>
</dbReference>
<feature type="compositionally biased region" description="Polar residues" evidence="7">
    <location>
        <begin position="227"/>
        <end position="236"/>
    </location>
</feature>
<evidence type="ECO:0000256" key="1">
    <source>
        <dbReference type="ARBA" id="ARBA00004496"/>
    </source>
</evidence>
<dbReference type="PANTHER" id="PTHR47437:SF3">
    <property type="entry name" value="C-JUN-AMINO-TERMINAL KINASE-INTERACTING PROTEIN 1"/>
    <property type="match status" value="1"/>
</dbReference>
<evidence type="ECO:0000256" key="4">
    <source>
        <dbReference type="ARBA" id="ARBA00022490"/>
    </source>
</evidence>
<dbReference type="SUPFAM" id="SSF50729">
    <property type="entry name" value="PH domain-like"/>
    <property type="match status" value="1"/>
</dbReference>
<dbReference type="PROSITE" id="PS01179">
    <property type="entry name" value="PID"/>
    <property type="match status" value="1"/>
</dbReference>
<dbReference type="FunFam" id="2.30.29.30:FF:000108">
    <property type="entry name" value="C-Jun-amino-terminal kinase-interacting protein 1 isoform X2"/>
    <property type="match status" value="1"/>
</dbReference>
<evidence type="ECO:0000313" key="10">
    <source>
        <dbReference type="Ensembl" id="ENSHBUP00000027848.1"/>
    </source>
</evidence>
<feature type="region of interest" description="Disordered" evidence="7">
    <location>
        <begin position="348"/>
        <end position="391"/>
    </location>
</feature>
<evidence type="ECO:0000256" key="6">
    <source>
        <dbReference type="PROSITE-ProRule" id="PRU00192"/>
    </source>
</evidence>
<dbReference type="GO" id="GO:0005078">
    <property type="term" value="F:MAP-kinase scaffold activity"/>
    <property type="evidence" value="ECO:0007669"/>
    <property type="project" value="TreeGrafter"/>
</dbReference>
<dbReference type="Proteomes" id="UP000264840">
    <property type="component" value="Unplaced"/>
</dbReference>
<evidence type="ECO:0000256" key="7">
    <source>
        <dbReference type="SAM" id="MobiDB-lite"/>
    </source>
</evidence>
<feature type="domain" description="PID" evidence="8">
    <location>
        <begin position="702"/>
        <end position="835"/>
    </location>
</feature>
<protein>
    <submittedName>
        <fullName evidence="10">Mitogen-activated protein kinase 8 interacting protein 1</fullName>
    </submittedName>
</protein>
<dbReference type="CTD" id="100333948"/>
<feature type="region of interest" description="Disordered" evidence="7">
    <location>
        <begin position="225"/>
        <end position="326"/>
    </location>
</feature>
<evidence type="ECO:0000259" key="8">
    <source>
        <dbReference type="PROSITE" id="PS01179"/>
    </source>
</evidence>
<evidence type="ECO:0000256" key="3">
    <source>
        <dbReference type="ARBA" id="ARBA00022443"/>
    </source>
</evidence>
<keyword evidence="4" id="KW-0963">Cytoplasm</keyword>
<dbReference type="GO" id="GO:0046328">
    <property type="term" value="P:regulation of JNK cascade"/>
    <property type="evidence" value="ECO:0007669"/>
    <property type="project" value="InterPro"/>
</dbReference>
<reference evidence="10" key="2">
    <citation type="submission" date="2025-09" db="UniProtKB">
        <authorList>
            <consortium name="Ensembl"/>
        </authorList>
    </citation>
    <scope>IDENTIFICATION</scope>
</reference>
<proteinExistence type="inferred from homology"/>
<dbReference type="PROSITE" id="PS50002">
    <property type="entry name" value="SH3"/>
    <property type="match status" value="1"/>
</dbReference>
<reference evidence="10" key="1">
    <citation type="submission" date="2025-08" db="UniProtKB">
        <authorList>
            <consortium name="Ensembl"/>
        </authorList>
    </citation>
    <scope>IDENTIFICATION</scope>
</reference>
<feature type="compositionally biased region" description="Basic and acidic residues" evidence="7">
    <location>
        <begin position="243"/>
        <end position="268"/>
    </location>
</feature>
<dbReference type="Gene3D" id="2.30.30.40">
    <property type="entry name" value="SH3 Domains"/>
    <property type="match status" value="1"/>
</dbReference>
<comment type="similarity">
    <text evidence="2">Belongs to the JIP scaffold family.</text>
</comment>
<feature type="compositionally biased region" description="Low complexity" evidence="7">
    <location>
        <begin position="21"/>
        <end position="33"/>
    </location>
</feature>
<keyword evidence="5" id="KW-0597">Phosphoprotein</keyword>